<accession>A0ACC3BL70</accession>
<evidence type="ECO:0000313" key="2">
    <source>
        <dbReference type="Proteomes" id="UP000798662"/>
    </source>
</evidence>
<name>A0ACC3BL70_PYRYE</name>
<keyword evidence="2" id="KW-1185">Reference proteome</keyword>
<evidence type="ECO:0000313" key="1">
    <source>
        <dbReference type="EMBL" id="KAK1858668.1"/>
    </source>
</evidence>
<dbReference type="EMBL" id="CM020618">
    <property type="protein sequence ID" value="KAK1858668.1"/>
    <property type="molecule type" value="Genomic_DNA"/>
</dbReference>
<gene>
    <name evidence="1" type="ORF">I4F81_001269</name>
</gene>
<sequence length="387" mass="39228">MRVVSTTGLPAPRCTRWSQSGTGGGPSTAPASSGGDVHGSGRRGEKDDDTETEDDDGQQGFAADANARRTTDLSDRDGDVGDGDVGDACDGTVRDACDGAVGDERDDGVGDAPTRGHGQAPPVAAKDRDSVSNVRVQVLKRWHDEVHRRATRHGTRGKAQQLHVANVSTHLDSEDPYMKERAIAARACARLIENAVKVSKKCAAIRAQSTGMSADDVTTAVEGFLTKQAGHWRASTEDVDSIMEYVTATLPLVGGVQRGEAPPFCGAPPDDAPPESVDLVAGGGGGAAESDGRGRGAVSSVEGGPDEASDAGAEAGALSGWAEGARSVGQFPAAAGASQAVIGPVAGTGASGRSVRAAVADNALEAIMPGAGSFLTNMSKAMADSSR</sequence>
<protein>
    <submittedName>
        <fullName evidence="1">Uncharacterized protein</fullName>
    </submittedName>
</protein>
<reference evidence="1" key="1">
    <citation type="submission" date="2019-11" db="EMBL/GenBank/DDBJ databases">
        <title>Nori genome reveals adaptations in red seaweeds to the harsh intertidal environment.</title>
        <authorList>
            <person name="Wang D."/>
            <person name="Mao Y."/>
        </authorList>
    </citation>
    <scope>NUCLEOTIDE SEQUENCE</scope>
    <source>
        <tissue evidence="1">Gametophyte</tissue>
    </source>
</reference>
<proteinExistence type="predicted"/>
<dbReference type="Proteomes" id="UP000798662">
    <property type="component" value="Chromosome 1"/>
</dbReference>
<comment type="caution">
    <text evidence="1">The sequence shown here is derived from an EMBL/GenBank/DDBJ whole genome shotgun (WGS) entry which is preliminary data.</text>
</comment>
<organism evidence="1 2">
    <name type="scientific">Pyropia yezoensis</name>
    <name type="common">Susabi-nori</name>
    <name type="synonym">Porphyra yezoensis</name>
    <dbReference type="NCBI Taxonomy" id="2788"/>
    <lineage>
        <taxon>Eukaryota</taxon>
        <taxon>Rhodophyta</taxon>
        <taxon>Bangiophyceae</taxon>
        <taxon>Bangiales</taxon>
        <taxon>Bangiaceae</taxon>
        <taxon>Pyropia</taxon>
    </lineage>
</organism>